<keyword evidence="3" id="KW-1185">Reference proteome</keyword>
<dbReference type="AlphaFoldDB" id="A0A7M7GDY2"/>
<dbReference type="OMA" id="SNPIHIH"/>
<evidence type="ECO:0000313" key="2">
    <source>
        <dbReference type="EnsemblMetazoa" id="XP_003427718"/>
    </source>
</evidence>
<dbReference type="PANTHER" id="PTHR46791:SF13">
    <property type="entry name" value="CLR5 DOMAIN-CONTAINING PROTEIN"/>
    <property type="match status" value="1"/>
</dbReference>
<proteinExistence type="predicted"/>
<feature type="domain" description="Integrase core" evidence="1">
    <location>
        <begin position="89"/>
        <end position="267"/>
    </location>
</feature>
<dbReference type="KEGG" id="nvi:100680052"/>
<dbReference type="InterPro" id="IPR058913">
    <property type="entry name" value="Integrase_dom_put"/>
</dbReference>
<name>A0A7M7GDY2_NASVI</name>
<evidence type="ECO:0000313" key="3">
    <source>
        <dbReference type="Proteomes" id="UP000002358"/>
    </source>
</evidence>
<dbReference type="EnsemblMetazoa" id="XM_003427670">
    <property type="protein sequence ID" value="XP_003427718"/>
    <property type="gene ID" value="LOC100680052"/>
</dbReference>
<dbReference type="Proteomes" id="UP000002358">
    <property type="component" value="Chromosome 1"/>
</dbReference>
<reference evidence="2" key="1">
    <citation type="submission" date="2021-01" db="UniProtKB">
        <authorList>
            <consortium name="EnsemblMetazoa"/>
        </authorList>
    </citation>
    <scope>IDENTIFICATION</scope>
</reference>
<dbReference type="SUPFAM" id="SSF53098">
    <property type="entry name" value="Ribonuclease H-like"/>
    <property type="match status" value="1"/>
</dbReference>
<protein>
    <recommendedName>
        <fullName evidence="1">Integrase core domain-containing protein</fullName>
    </recommendedName>
</protein>
<sequence length="359" mass="42067">MSYRQLQRVLKNLGLRRKNKEENLDDIIICILSELESSGSCLGYKSLWHRLKTLHGLDVKRQTVLDILRIVDQEGIVHRSKYRLKRRTYNVPGPNFIWHIDGYDKLKPFDFAIHGCIDGFSRKVMWLELATSNNKPEIICYYYLKAAQKFKQIPAIIRSDHGTENSTVEIVHQALRSGHSDPYAGLHSFIKGKSTANQRVESSWGRMRRHSVEFWINFFKDMVECRDFDRSNKIQVECLRFCFAPLIKFDLEQTRKGWNRHNIRKQKCDNVKSGKPNFMYYVPNAVQCANWGQEVKKEHIENAIREFTETPTYCNSDFVKLVNDIFPGLSTPANVEEATILYHQILNEINQYNDNDDIL</sequence>
<dbReference type="OrthoDB" id="7689536at2759"/>
<dbReference type="Pfam" id="PF24764">
    <property type="entry name" value="rva_4"/>
    <property type="match status" value="1"/>
</dbReference>
<accession>A0A7M7GDY2</accession>
<dbReference type="InParanoid" id="A0A7M7GDY2"/>
<gene>
    <name evidence="2" type="primary">100680052</name>
</gene>
<evidence type="ECO:0000259" key="1">
    <source>
        <dbReference type="Pfam" id="PF24764"/>
    </source>
</evidence>
<dbReference type="PANTHER" id="PTHR46791">
    <property type="entry name" value="EXPRESSED PROTEIN"/>
    <property type="match status" value="1"/>
</dbReference>
<organism evidence="2 3">
    <name type="scientific">Nasonia vitripennis</name>
    <name type="common">Parasitic wasp</name>
    <dbReference type="NCBI Taxonomy" id="7425"/>
    <lineage>
        <taxon>Eukaryota</taxon>
        <taxon>Metazoa</taxon>
        <taxon>Ecdysozoa</taxon>
        <taxon>Arthropoda</taxon>
        <taxon>Hexapoda</taxon>
        <taxon>Insecta</taxon>
        <taxon>Pterygota</taxon>
        <taxon>Neoptera</taxon>
        <taxon>Endopterygota</taxon>
        <taxon>Hymenoptera</taxon>
        <taxon>Apocrita</taxon>
        <taxon>Proctotrupomorpha</taxon>
        <taxon>Chalcidoidea</taxon>
        <taxon>Pteromalidae</taxon>
        <taxon>Pteromalinae</taxon>
        <taxon>Nasonia</taxon>
    </lineage>
</organism>
<dbReference type="InterPro" id="IPR012337">
    <property type="entry name" value="RNaseH-like_sf"/>
</dbReference>